<sequence length="255" mass="24961">MLTSPFVMTLLAGQSTGLGGILAVLLRPTPRLLAVSMGFAGGIMLTVSLADLAPQAIAFYSAYLPPLACGAAVASILLAGICAAAFLSGALPDEADLAARCSGDASRAAVLRAALATGAALVLHNLPEGVLTLFAGASDPALGARTALAVALHNIPEGLALAAPLAYATGRRGRAAGAAFASGLAEPLGAILAWLLLREVLTPGLVNGTVVMVAGVMLWVSLAQLLPQALRGGAAGAAGAAAGCLTMLLGIAALP</sequence>
<organism evidence="6 7">
    <name type="scientific">Gemmiger gallinarum</name>
    <dbReference type="NCBI Taxonomy" id="2779354"/>
    <lineage>
        <taxon>Bacteria</taxon>
        <taxon>Bacillati</taxon>
        <taxon>Bacillota</taxon>
        <taxon>Clostridia</taxon>
        <taxon>Eubacteriales</taxon>
        <taxon>Gemmiger</taxon>
    </lineage>
</organism>
<feature type="transmembrane region" description="Helical" evidence="5">
    <location>
        <begin position="32"/>
        <end position="50"/>
    </location>
</feature>
<evidence type="ECO:0000256" key="3">
    <source>
        <dbReference type="ARBA" id="ARBA00022989"/>
    </source>
</evidence>
<feature type="transmembrane region" description="Helical" evidence="5">
    <location>
        <begin position="62"/>
        <end position="87"/>
    </location>
</feature>
<dbReference type="EMBL" id="JADCKC010000003">
    <property type="protein sequence ID" value="MBE5038391.1"/>
    <property type="molecule type" value="Genomic_DNA"/>
</dbReference>
<feature type="transmembrane region" description="Helical" evidence="5">
    <location>
        <begin position="203"/>
        <end position="222"/>
    </location>
</feature>
<comment type="subcellular location">
    <subcellularLocation>
        <location evidence="1">Membrane</location>
        <topology evidence="1">Multi-pass membrane protein</topology>
    </subcellularLocation>
</comment>
<feature type="transmembrane region" description="Helical" evidence="5">
    <location>
        <begin position="234"/>
        <end position="254"/>
    </location>
</feature>
<evidence type="ECO:0000313" key="6">
    <source>
        <dbReference type="EMBL" id="MBE5038391.1"/>
    </source>
</evidence>
<proteinExistence type="predicted"/>
<evidence type="ECO:0000256" key="1">
    <source>
        <dbReference type="ARBA" id="ARBA00004141"/>
    </source>
</evidence>
<dbReference type="PANTHER" id="PTHR11040:SF205">
    <property type="entry name" value="ZINC TRANSPORTER ZUPT"/>
    <property type="match status" value="1"/>
</dbReference>
<dbReference type="InterPro" id="IPR003689">
    <property type="entry name" value="ZIP"/>
</dbReference>
<dbReference type="Pfam" id="PF02535">
    <property type="entry name" value="Zip"/>
    <property type="match status" value="1"/>
</dbReference>
<keyword evidence="7" id="KW-1185">Reference proteome</keyword>
<evidence type="ECO:0000256" key="2">
    <source>
        <dbReference type="ARBA" id="ARBA00022692"/>
    </source>
</evidence>
<evidence type="ECO:0000256" key="5">
    <source>
        <dbReference type="SAM" id="Phobius"/>
    </source>
</evidence>
<evidence type="ECO:0000256" key="4">
    <source>
        <dbReference type="ARBA" id="ARBA00023136"/>
    </source>
</evidence>
<name>A0ABR9R5F6_9FIRM</name>
<protein>
    <submittedName>
        <fullName evidence="6">ZIP family metal transporter</fullName>
    </submittedName>
</protein>
<comment type="caution">
    <text evidence="6">The sequence shown here is derived from an EMBL/GenBank/DDBJ whole genome shotgun (WGS) entry which is preliminary data.</text>
</comment>
<dbReference type="RefSeq" id="WP_193502512.1">
    <property type="nucleotide sequence ID" value="NZ_JADCKC010000003.1"/>
</dbReference>
<dbReference type="Proteomes" id="UP000768567">
    <property type="component" value="Unassembled WGS sequence"/>
</dbReference>
<reference evidence="6 7" key="1">
    <citation type="submission" date="2020-10" db="EMBL/GenBank/DDBJ databases">
        <title>ChiBAC.</title>
        <authorList>
            <person name="Zenner C."/>
            <person name="Hitch T.C.A."/>
            <person name="Clavel T."/>
        </authorList>
    </citation>
    <scope>NUCLEOTIDE SEQUENCE [LARGE SCALE GENOMIC DNA]</scope>
    <source>
        <strain evidence="6 7">DSM 109015</strain>
    </source>
</reference>
<keyword evidence="3 5" id="KW-1133">Transmembrane helix</keyword>
<dbReference type="PANTHER" id="PTHR11040">
    <property type="entry name" value="ZINC/IRON TRANSPORTER"/>
    <property type="match status" value="1"/>
</dbReference>
<evidence type="ECO:0000313" key="7">
    <source>
        <dbReference type="Proteomes" id="UP000768567"/>
    </source>
</evidence>
<keyword evidence="2 5" id="KW-0812">Transmembrane</keyword>
<gene>
    <name evidence="6" type="ORF">INF35_11390</name>
</gene>
<feature type="transmembrane region" description="Helical" evidence="5">
    <location>
        <begin position="175"/>
        <end position="197"/>
    </location>
</feature>
<accession>A0ABR9R5F6</accession>
<keyword evidence="4 5" id="KW-0472">Membrane</keyword>
<feature type="transmembrane region" description="Helical" evidence="5">
    <location>
        <begin position="6"/>
        <end position="25"/>
    </location>
</feature>